<evidence type="ECO:0000313" key="3">
    <source>
        <dbReference type="Proteomes" id="UP000183585"/>
    </source>
</evidence>
<feature type="transmembrane region" description="Helical" evidence="1">
    <location>
        <begin position="368"/>
        <end position="399"/>
    </location>
</feature>
<feature type="transmembrane region" description="Helical" evidence="1">
    <location>
        <begin position="134"/>
        <end position="153"/>
    </location>
</feature>
<dbReference type="AlphaFoldDB" id="A0A1C4X2G5"/>
<feature type="transmembrane region" description="Helical" evidence="1">
    <location>
        <begin position="99"/>
        <end position="122"/>
    </location>
</feature>
<proteinExistence type="predicted"/>
<evidence type="ECO:0000313" key="2">
    <source>
        <dbReference type="EMBL" id="SCF02321.1"/>
    </source>
</evidence>
<protein>
    <submittedName>
        <fullName evidence="2">Low temperature requirement protein LtrA</fullName>
    </submittedName>
</protein>
<dbReference type="RefSeq" id="WP_083302592.1">
    <property type="nucleotide sequence ID" value="NZ_FMCT01000004.1"/>
</dbReference>
<dbReference type="Pfam" id="PF06772">
    <property type="entry name" value="LtrA"/>
    <property type="match status" value="1"/>
</dbReference>
<accession>A0A1C4X2G5</accession>
<name>A0A1C4X2G5_9ACTN</name>
<evidence type="ECO:0000256" key="1">
    <source>
        <dbReference type="SAM" id="Phobius"/>
    </source>
</evidence>
<feature type="transmembrane region" description="Helical" evidence="1">
    <location>
        <begin position="67"/>
        <end position="87"/>
    </location>
</feature>
<gene>
    <name evidence="2" type="ORF">GA0070563_104167</name>
</gene>
<keyword evidence="1" id="KW-1133">Transmembrane helix</keyword>
<reference evidence="3" key="1">
    <citation type="submission" date="2016-06" db="EMBL/GenBank/DDBJ databases">
        <authorList>
            <person name="Varghese N."/>
            <person name="Submissions Spin"/>
        </authorList>
    </citation>
    <scope>NUCLEOTIDE SEQUENCE [LARGE SCALE GENOMIC DNA]</scope>
    <source>
        <strain evidence="3">DSM 43168</strain>
    </source>
</reference>
<organism evidence="2 3">
    <name type="scientific">Micromonospora carbonacea</name>
    <dbReference type="NCBI Taxonomy" id="47853"/>
    <lineage>
        <taxon>Bacteria</taxon>
        <taxon>Bacillati</taxon>
        <taxon>Actinomycetota</taxon>
        <taxon>Actinomycetes</taxon>
        <taxon>Micromonosporales</taxon>
        <taxon>Micromonosporaceae</taxon>
        <taxon>Micromonospora</taxon>
    </lineage>
</organism>
<feature type="transmembrane region" description="Helical" evidence="1">
    <location>
        <begin position="330"/>
        <end position="347"/>
    </location>
</feature>
<feature type="transmembrane region" description="Helical" evidence="1">
    <location>
        <begin position="229"/>
        <end position="248"/>
    </location>
</feature>
<keyword evidence="3" id="KW-1185">Reference proteome</keyword>
<keyword evidence="1" id="KW-0812">Transmembrane</keyword>
<sequence>MAAGAERPRRWWRRAPPPGWVSGLQLASAGATRATFLELFFDLVYVFALTRVSARAFGDLAAKTSGWSSFTGTGKTLLLLLALWSVWQGTSWTASRYDPYHFGLQTVVVTALVASMVMGVAIPRAFAESGLAFAAAYVVAQVTRPLLLLVALGQHEYRRLKLRMLITYLFLGAFWLAGAFLPTNPRVVLWAAALAGEYLASRFGWPVPGLDRSVLNRWQVIGEHLAERYQQFFLVALGETVLVAGLAYSGDPSGLARTAAFGTTIVISVLVWRIYFQRAGQILPEAVARAAQPALIGRSVADTHLVMVIGLTVTAIGHELTIEHPSGQPAAAWIAMVVGGPVLFLIGRARFEYEVFGRVSPSRWIAALALLAAVPVLLRLATLVSAGAVAVALLAVAVADARRAWGRPPEQPAPPF</sequence>
<dbReference type="EMBL" id="FMCT01000004">
    <property type="protein sequence ID" value="SCF02321.1"/>
    <property type="molecule type" value="Genomic_DNA"/>
</dbReference>
<feature type="transmembrane region" description="Helical" evidence="1">
    <location>
        <begin position="295"/>
        <end position="318"/>
    </location>
</feature>
<feature type="transmembrane region" description="Helical" evidence="1">
    <location>
        <begin position="165"/>
        <end position="181"/>
    </location>
</feature>
<feature type="transmembrane region" description="Helical" evidence="1">
    <location>
        <begin position="254"/>
        <end position="275"/>
    </location>
</feature>
<dbReference type="STRING" id="47853.TK50_25390"/>
<keyword evidence="1" id="KW-0472">Membrane</keyword>
<dbReference type="PANTHER" id="PTHR36840">
    <property type="entry name" value="BLL5714 PROTEIN"/>
    <property type="match status" value="1"/>
</dbReference>
<dbReference type="PANTHER" id="PTHR36840:SF1">
    <property type="entry name" value="BLL5714 PROTEIN"/>
    <property type="match status" value="1"/>
</dbReference>
<dbReference type="InterPro" id="IPR010640">
    <property type="entry name" value="Low_temperature_requirement_A"/>
</dbReference>
<dbReference type="Proteomes" id="UP000183585">
    <property type="component" value="Unassembled WGS sequence"/>
</dbReference>